<protein>
    <submittedName>
        <fullName evidence="8">Diketogulonate reductase-like aldo/keto reductase</fullName>
    </submittedName>
</protein>
<evidence type="ECO:0000313" key="9">
    <source>
        <dbReference type="Proteomes" id="UP000295793"/>
    </source>
</evidence>
<dbReference type="InterPro" id="IPR036812">
    <property type="entry name" value="NAD(P)_OxRdtase_dom_sf"/>
</dbReference>
<dbReference type="InterPro" id="IPR023210">
    <property type="entry name" value="NADP_OxRdtase_dom"/>
</dbReference>
<evidence type="ECO:0000256" key="4">
    <source>
        <dbReference type="PIRSR" id="PIRSR000097-1"/>
    </source>
</evidence>
<keyword evidence="2" id="KW-0521">NADP</keyword>
<organism evidence="8 9">
    <name type="scientific">Reinekea marinisedimentorum</name>
    <dbReference type="NCBI Taxonomy" id="230495"/>
    <lineage>
        <taxon>Bacteria</taxon>
        <taxon>Pseudomonadati</taxon>
        <taxon>Pseudomonadota</taxon>
        <taxon>Gammaproteobacteria</taxon>
        <taxon>Oceanospirillales</taxon>
        <taxon>Saccharospirillaceae</taxon>
        <taxon>Reinekea</taxon>
    </lineage>
</organism>
<dbReference type="GO" id="GO:0016616">
    <property type="term" value="F:oxidoreductase activity, acting on the CH-OH group of donors, NAD or NADP as acceptor"/>
    <property type="evidence" value="ECO:0007669"/>
    <property type="project" value="UniProtKB-ARBA"/>
</dbReference>
<dbReference type="PROSITE" id="PS00798">
    <property type="entry name" value="ALDOKETO_REDUCTASE_1"/>
    <property type="match status" value="1"/>
</dbReference>
<dbReference type="InterPro" id="IPR018170">
    <property type="entry name" value="Aldo/ket_reductase_CS"/>
</dbReference>
<dbReference type="PROSITE" id="PS00062">
    <property type="entry name" value="ALDOKETO_REDUCTASE_2"/>
    <property type="match status" value="1"/>
</dbReference>
<comment type="caution">
    <text evidence="8">The sequence shown here is derived from an EMBL/GenBank/DDBJ whole genome shotgun (WGS) entry which is preliminary data.</text>
</comment>
<dbReference type="PANTHER" id="PTHR43827:SF3">
    <property type="entry name" value="NADP-DEPENDENT OXIDOREDUCTASE DOMAIN-CONTAINING PROTEIN"/>
    <property type="match status" value="1"/>
</dbReference>
<keyword evidence="3" id="KW-0560">Oxidoreductase</keyword>
<dbReference type="FunFam" id="3.20.20.100:FF:000015">
    <property type="entry name" value="Oxidoreductase, aldo/keto reductase family"/>
    <property type="match status" value="1"/>
</dbReference>
<dbReference type="PIRSF" id="PIRSF000097">
    <property type="entry name" value="AKR"/>
    <property type="match status" value="1"/>
</dbReference>
<evidence type="ECO:0000313" key="8">
    <source>
        <dbReference type="EMBL" id="TCS41379.1"/>
    </source>
</evidence>
<evidence type="ECO:0000256" key="2">
    <source>
        <dbReference type="ARBA" id="ARBA00022857"/>
    </source>
</evidence>
<dbReference type="PRINTS" id="PR00069">
    <property type="entry name" value="ALDKETRDTASE"/>
</dbReference>
<name>A0A4R3I647_9GAMM</name>
<proteinExistence type="inferred from homology"/>
<evidence type="ECO:0000256" key="1">
    <source>
        <dbReference type="ARBA" id="ARBA00007905"/>
    </source>
</evidence>
<sequence length="282" mass="31989">MSINSTYKLNNNVEIPKLGYGTFQTPDDDSGAEAIAKAIEIGYRHIDTAQSYRNEESVGKAIKLAGVDRKELFITTKIANAIDGYDNTIQSLDESLEKLGVDYLDLVLIHWPSPQRFRDHWQQRNREVWRAMESYYQQGKIRAIGISNFRTHHINELLKTATIKPAVHQIRLCPGDVDAQTVEISRQHDMLLEAYSPLAQGLIFKVDEIQAIADKYSKNAAQVCLRWSLQMGFLPLPKSVTVERMQANMDIFDFELTVDELNLLTNLTGKCGESKDPDTVPF</sequence>
<dbReference type="Pfam" id="PF00248">
    <property type="entry name" value="Aldo_ket_red"/>
    <property type="match status" value="1"/>
</dbReference>
<gene>
    <name evidence="8" type="ORF">BCF53_106110</name>
</gene>
<feature type="domain" description="NADP-dependent oxidoreductase" evidence="7">
    <location>
        <begin position="17"/>
        <end position="265"/>
    </location>
</feature>
<dbReference type="Proteomes" id="UP000295793">
    <property type="component" value="Unassembled WGS sequence"/>
</dbReference>
<dbReference type="Gene3D" id="3.20.20.100">
    <property type="entry name" value="NADP-dependent oxidoreductase domain"/>
    <property type="match status" value="1"/>
</dbReference>
<dbReference type="CDD" id="cd19071">
    <property type="entry name" value="AKR_AKR1-5-like"/>
    <property type="match status" value="1"/>
</dbReference>
<accession>A0A4R3I647</accession>
<feature type="active site" description="Proton donor" evidence="4">
    <location>
        <position position="52"/>
    </location>
</feature>
<dbReference type="EMBL" id="SLZR01000006">
    <property type="protein sequence ID" value="TCS41379.1"/>
    <property type="molecule type" value="Genomic_DNA"/>
</dbReference>
<dbReference type="AlphaFoldDB" id="A0A4R3I647"/>
<dbReference type="SUPFAM" id="SSF51430">
    <property type="entry name" value="NAD(P)-linked oxidoreductase"/>
    <property type="match status" value="1"/>
</dbReference>
<feature type="binding site" evidence="5">
    <location>
        <position position="110"/>
    </location>
    <ligand>
        <name>substrate</name>
    </ligand>
</feature>
<evidence type="ECO:0000256" key="3">
    <source>
        <dbReference type="ARBA" id="ARBA00023002"/>
    </source>
</evidence>
<feature type="site" description="Lowers pKa of active site Tyr" evidence="6">
    <location>
        <position position="77"/>
    </location>
</feature>
<keyword evidence="9" id="KW-1185">Reference proteome</keyword>
<dbReference type="PANTHER" id="PTHR43827">
    <property type="entry name" value="2,5-DIKETO-D-GLUCONIC ACID REDUCTASE"/>
    <property type="match status" value="1"/>
</dbReference>
<dbReference type="RefSeq" id="WP_132701352.1">
    <property type="nucleotide sequence ID" value="NZ_SLZR01000006.1"/>
</dbReference>
<dbReference type="InterPro" id="IPR020471">
    <property type="entry name" value="AKR"/>
</dbReference>
<dbReference type="PROSITE" id="PS00063">
    <property type="entry name" value="ALDOKETO_REDUCTASE_3"/>
    <property type="match status" value="1"/>
</dbReference>
<evidence type="ECO:0000259" key="7">
    <source>
        <dbReference type="Pfam" id="PF00248"/>
    </source>
</evidence>
<dbReference type="OrthoDB" id="9804790at2"/>
<evidence type="ECO:0000256" key="6">
    <source>
        <dbReference type="PIRSR" id="PIRSR000097-3"/>
    </source>
</evidence>
<evidence type="ECO:0000256" key="5">
    <source>
        <dbReference type="PIRSR" id="PIRSR000097-2"/>
    </source>
</evidence>
<comment type="similarity">
    <text evidence="1">Belongs to the aldo/keto reductase family.</text>
</comment>
<reference evidence="8 9" key="1">
    <citation type="submission" date="2019-03" db="EMBL/GenBank/DDBJ databases">
        <title>Genomic Encyclopedia of Archaeal and Bacterial Type Strains, Phase II (KMG-II): from individual species to whole genera.</title>
        <authorList>
            <person name="Goeker M."/>
        </authorList>
    </citation>
    <scope>NUCLEOTIDE SEQUENCE [LARGE SCALE GENOMIC DNA]</scope>
    <source>
        <strain evidence="8 9">DSM 15388</strain>
    </source>
</reference>